<dbReference type="InterPro" id="IPR036280">
    <property type="entry name" value="Multihaem_cyt_sf"/>
</dbReference>
<sequence length="73" mass="8277">MCADCHSDGLKRKYTPETNHFDTSWDNINVGCLSCHGEMKDHGSPKTNKNTLNLTAKEQQVMGQWLLTLKVKK</sequence>
<evidence type="ECO:0000313" key="2">
    <source>
        <dbReference type="Proteomes" id="UP001247805"/>
    </source>
</evidence>
<accession>A0ABU3T122</accession>
<evidence type="ECO:0000313" key="1">
    <source>
        <dbReference type="EMBL" id="MDU0355950.1"/>
    </source>
</evidence>
<proteinExistence type="predicted"/>
<reference evidence="1 2" key="1">
    <citation type="submission" date="2023-10" db="EMBL/GenBank/DDBJ databases">
        <title>Glaciecola aquimarina strain GGW-M5 nov., isolated from a coastal seawater.</title>
        <authorList>
            <person name="Bayburt H."/>
            <person name="Kim J.M."/>
            <person name="Choi B.J."/>
            <person name="Jeon C.O."/>
        </authorList>
    </citation>
    <scope>NUCLEOTIDE SEQUENCE [LARGE SCALE GENOMIC DNA]</scope>
    <source>
        <strain evidence="1 2">KCTC 32108</strain>
    </source>
</reference>
<dbReference type="Gene3D" id="1.10.1130.10">
    <property type="entry name" value="Flavocytochrome C3, Chain A"/>
    <property type="match status" value="1"/>
</dbReference>
<dbReference type="EMBL" id="JAWDIO010000002">
    <property type="protein sequence ID" value="MDU0355950.1"/>
    <property type="molecule type" value="Genomic_DNA"/>
</dbReference>
<dbReference type="RefSeq" id="WP_316027464.1">
    <property type="nucleotide sequence ID" value="NZ_JAWDIO010000002.1"/>
</dbReference>
<dbReference type="SUPFAM" id="SSF48695">
    <property type="entry name" value="Multiheme cytochromes"/>
    <property type="match status" value="1"/>
</dbReference>
<comment type="caution">
    <text evidence="1">The sequence shown here is derived from an EMBL/GenBank/DDBJ whole genome shotgun (WGS) entry which is preliminary data.</text>
</comment>
<evidence type="ECO:0008006" key="3">
    <source>
        <dbReference type="Google" id="ProtNLM"/>
    </source>
</evidence>
<organism evidence="1 2">
    <name type="scientific">Paraglaciecola aquimarina</name>
    <dbReference type="NCBI Taxonomy" id="1235557"/>
    <lineage>
        <taxon>Bacteria</taxon>
        <taxon>Pseudomonadati</taxon>
        <taxon>Pseudomonadota</taxon>
        <taxon>Gammaproteobacteria</taxon>
        <taxon>Alteromonadales</taxon>
        <taxon>Alteromonadaceae</taxon>
        <taxon>Paraglaciecola</taxon>
    </lineage>
</organism>
<gene>
    <name evidence="1" type="ORF">RS130_20485</name>
</gene>
<name>A0ABU3T122_9ALTE</name>
<protein>
    <recommendedName>
        <fullName evidence="3">Cytochrome c-552/4 domain-containing protein</fullName>
    </recommendedName>
</protein>
<dbReference type="Proteomes" id="UP001247805">
    <property type="component" value="Unassembled WGS sequence"/>
</dbReference>
<keyword evidence="2" id="KW-1185">Reference proteome</keyword>